<comment type="caution">
    <text evidence="1">The sequence shown here is derived from an EMBL/GenBank/DDBJ whole genome shotgun (WGS) entry which is preliminary data.</text>
</comment>
<proteinExistence type="predicted"/>
<reference evidence="1" key="1">
    <citation type="journal article" date="2014" name="Front. Microbiol.">
        <title>High frequency of phylogenetically diverse reductive dehalogenase-homologous genes in deep subseafloor sedimentary metagenomes.</title>
        <authorList>
            <person name="Kawai M."/>
            <person name="Futagami T."/>
            <person name="Toyoda A."/>
            <person name="Takaki Y."/>
            <person name="Nishi S."/>
            <person name="Hori S."/>
            <person name="Arai W."/>
            <person name="Tsubouchi T."/>
            <person name="Morono Y."/>
            <person name="Uchiyama I."/>
            <person name="Ito T."/>
            <person name="Fujiyama A."/>
            <person name="Inagaki F."/>
            <person name="Takami H."/>
        </authorList>
    </citation>
    <scope>NUCLEOTIDE SEQUENCE</scope>
    <source>
        <strain evidence="1">Expedition CK06-06</strain>
    </source>
</reference>
<organism evidence="1">
    <name type="scientific">marine sediment metagenome</name>
    <dbReference type="NCBI Taxonomy" id="412755"/>
    <lineage>
        <taxon>unclassified sequences</taxon>
        <taxon>metagenomes</taxon>
        <taxon>ecological metagenomes</taxon>
    </lineage>
</organism>
<name>X0TH61_9ZZZZ</name>
<accession>X0TH61</accession>
<sequence>MALPERNLLTVALLLTATLAGAQEPEAGGELPSLEEIDRQLNNPLSRQWALTLQDNIGVNEGDLVDGKT</sequence>
<evidence type="ECO:0000313" key="1">
    <source>
        <dbReference type="EMBL" id="GAF86621.1"/>
    </source>
</evidence>
<dbReference type="AlphaFoldDB" id="X0TH61"/>
<dbReference type="EMBL" id="BARS01015021">
    <property type="protein sequence ID" value="GAF86621.1"/>
    <property type="molecule type" value="Genomic_DNA"/>
</dbReference>
<protein>
    <submittedName>
        <fullName evidence="1">Uncharacterized protein</fullName>
    </submittedName>
</protein>
<gene>
    <name evidence="1" type="ORF">S01H1_24939</name>
</gene>